<feature type="transmembrane region" description="Helical" evidence="1">
    <location>
        <begin position="90"/>
        <end position="111"/>
    </location>
</feature>
<accession>A0A131D584</accession>
<keyword evidence="1" id="KW-1133">Transmembrane helix</keyword>
<dbReference type="AlphaFoldDB" id="A0A131D584"/>
<dbReference type="Proteomes" id="UP000239239">
    <property type="component" value="Unassembled WGS sequence"/>
</dbReference>
<feature type="transmembrane region" description="Helical" evidence="1">
    <location>
        <begin position="192"/>
        <end position="211"/>
    </location>
</feature>
<comment type="caution">
    <text evidence="3">The sequence shown here is derived from an EMBL/GenBank/DDBJ whole genome shotgun (WGS) entry which is preliminary data.</text>
</comment>
<reference evidence="2" key="3">
    <citation type="submission" date="2019-09" db="EMBL/GenBank/DDBJ databases">
        <authorList>
            <consortium name="NCBI Pathogen Detection Project"/>
        </authorList>
    </citation>
    <scope>NUCLEOTIDE SEQUENCE</scope>
    <source>
        <strain evidence="2">CL18-200174</strain>
    </source>
</reference>
<dbReference type="EMBL" id="DACWOD010000004">
    <property type="protein sequence ID" value="HAU2395902.1"/>
    <property type="molecule type" value="Genomic_DNA"/>
</dbReference>
<feature type="transmembrane region" description="Helical" evidence="1">
    <location>
        <begin position="168"/>
        <end position="185"/>
    </location>
</feature>
<sequence>MQDSFFSFLSSPINLLFLFVAFFLLFVTPWLWNIVNSAHNIHKLLDPLGIKKKENSLPVTGLLFLPLLLIIIFIEWFWPLANITLFPILASPYIKFNIIAVISVVILLILIQFDKKKSMGLWVLAYAAVLYLLYLIIIMATVVVGMNAFPASHYIFAPESSMTINRTIIYGLLIAHLIFIWLTISLKFTWRLLLMILYTLTLSFAYFSLIVS</sequence>
<dbReference type="OrthoDB" id="9938159at2"/>
<dbReference type="EMBL" id="PQWY01000016">
    <property type="protein sequence ID" value="PPK29644.1"/>
    <property type="molecule type" value="Genomic_DNA"/>
</dbReference>
<feature type="transmembrane region" description="Helical" evidence="1">
    <location>
        <begin position="56"/>
        <end position="78"/>
    </location>
</feature>
<name>A0A131D584_LEGPN</name>
<evidence type="ECO:0000256" key="1">
    <source>
        <dbReference type="SAM" id="Phobius"/>
    </source>
</evidence>
<keyword evidence="1" id="KW-0812">Transmembrane</keyword>
<evidence type="ECO:0000313" key="4">
    <source>
        <dbReference type="Proteomes" id="UP000239239"/>
    </source>
</evidence>
<protein>
    <submittedName>
        <fullName evidence="3">Uncharacterized protein</fullName>
    </submittedName>
</protein>
<reference evidence="3 4" key="2">
    <citation type="submission" date="2018-02" db="EMBL/GenBank/DDBJ databases">
        <title>Draft genome sequences of four Legionella pneumophila clinical strains isolated in Ontario.</title>
        <authorList>
            <person name="Fortuna A."/>
            <person name="Ramnarine R."/>
            <person name="Li A."/>
            <person name="Frantz C."/>
            <person name="Mallo G."/>
        </authorList>
    </citation>
    <scope>NUCLEOTIDE SEQUENCE [LARGE SCALE GENOMIC DNA]</scope>
    <source>
        <strain evidence="3 4">LG61</strain>
    </source>
</reference>
<proteinExistence type="predicted"/>
<dbReference type="RefSeq" id="WP_027227248.1">
    <property type="nucleotide sequence ID" value="NZ_AP024961.1"/>
</dbReference>
<feature type="transmembrane region" description="Helical" evidence="1">
    <location>
        <begin position="123"/>
        <end position="148"/>
    </location>
</feature>
<reference evidence="2" key="1">
    <citation type="journal article" date="2018" name="Genome Biol.">
        <title>SKESA: strategic k-mer extension for scrupulous assemblies.</title>
        <authorList>
            <person name="Souvorov A."/>
            <person name="Agarwala R."/>
            <person name="Lipman D.J."/>
        </authorList>
    </citation>
    <scope>NUCLEOTIDE SEQUENCE</scope>
    <source>
        <strain evidence="2">CL18-200174</strain>
    </source>
</reference>
<evidence type="ECO:0000313" key="2">
    <source>
        <dbReference type="EMBL" id="HAU2395902.1"/>
    </source>
</evidence>
<gene>
    <name evidence="3" type="ORF">C3928_11245</name>
    <name evidence="2" type="ORF">JBK99_06090</name>
</gene>
<keyword evidence="1" id="KW-0472">Membrane</keyword>
<feature type="transmembrane region" description="Helical" evidence="1">
    <location>
        <begin position="12"/>
        <end position="35"/>
    </location>
</feature>
<dbReference type="Proteomes" id="UP000863577">
    <property type="component" value="Unassembled WGS sequence"/>
</dbReference>
<evidence type="ECO:0000313" key="3">
    <source>
        <dbReference type="EMBL" id="PPK29644.1"/>
    </source>
</evidence>
<organism evidence="3 4">
    <name type="scientific">Legionella pneumophila</name>
    <dbReference type="NCBI Taxonomy" id="446"/>
    <lineage>
        <taxon>Bacteria</taxon>
        <taxon>Pseudomonadati</taxon>
        <taxon>Pseudomonadota</taxon>
        <taxon>Gammaproteobacteria</taxon>
        <taxon>Legionellales</taxon>
        <taxon>Legionellaceae</taxon>
        <taxon>Legionella</taxon>
    </lineage>
</organism>